<evidence type="ECO:0000256" key="1">
    <source>
        <dbReference type="ARBA" id="ARBA00001968"/>
    </source>
</evidence>
<evidence type="ECO:0000256" key="2">
    <source>
        <dbReference type="ARBA" id="ARBA00004123"/>
    </source>
</evidence>
<keyword evidence="5" id="KW-0479">Metal-binding</keyword>
<dbReference type="Proteomes" id="UP000694388">
    <property type="component" value="Unplaced"/>
</dbReference>
<sequence>MAHRRKLLLLLFLRQKQVEKKRRMWSHEIDQKGRNVREGHRLVQELKLHGKVFKMDFRFTKTQFEELIEQLGPFICKQNTNFRRAISVEQRLAICLRFLASGDSHGSVADTYHVGRSTVQNIVKEVCEAIWEVLMPKYLPEPTPEKWKSISECFLEKLRFPNCVGAIGAKHVIFQAPPRPINVLSKCKKSFYIMLMAVVDPEYKFVVVDVGSAELRSDKTTLQNCGLYKSLEQEHLSFPPAQPLPGAPALGPIPLVVVGDETFPLKTYLIRPFTGRNVSEEKKIFNARLCGARAIVENAFDILASRWRVYYRRITHWPDTVTKIVKATVVLHNILQNDIAAEVDEPDRDDRPDFPDIAKALQDVQRFPDYHSSQEAIKVRDVFKKYFCTENSQDGASTINGFSVH</sequence>
<dbReference type="AlphaFoldDB" id="A0A8C4QKH4"/>
<accession>A0A8C4QKH4</accession>
<comment type="cofactor">
    <cofactor evidence="1">
        <name>a divalent metal cation</name>
        <dbReference type="ChEBI" id="CHEBI:60240"/>
    </cofactor>
</comment>
<comment type="similarity">
    <text evidence="3">Belongs to the HARBI1 family.</text>
</comment>
<dbReference type="GeneTree" id="ENSGT00940000164115"/>
<dbReference type="InterPro" id="IPR045249">
    <property type="entry name" value="HARBI1-like"/>
</dbReference>
<organism evidence="9 10">
    <name type="scientific">Eptatretus burgeri</name>
    <name type="common">Inshore hagfish</name>
    <dbReference type="NCBI Taxonomy" id="7764"/>
    <lineage>
        <taxon>Eukaryota</taxon>
        <taxon>Metazoa</taxon>
        <taxon>Chordata</taxon>
        <taxon>Craniata</taxon>
        <taxon>Vertebrata</taxon>
        <taxon>Cyclostomata</taxon>
        <taxon>Myxini</taxon>
        <taxon>Myxiniformes</taxon>
        <taxon>Myxinidae</taxon>
        <taxon>Eptatretinae</taxon>
        <taxon>Eptatretus</taxon>
    </lineage>
</organism>
<evidence type="ECO:0000256" key="5">
    <source>
        <dbReference type="ARBA" id="ARBA00022723"/>
    </source>
</evidence>
<feature type="domain" description="DDE Tnp4" evidence="8">
    <location>
        <begin position="171"/>
        <end position="333"/>
    </location>
</feature>
<dbReference type="Gene3D" id="1.10.10.60">
    <property type="entry name" value="Homeodomain-like"/>
    <property type="match status" value="1"/>
</dbReference>
<dbReference type="GO" id="GO:0016787">
    <property type="term" value="F:hydrolase activity"/>
    <property type="evidence" value="ECO:0007669"/>
    <property type="project" value="UniProtKB-KW"/>
</dbReference>
<keyword evidence="10" id="KW-1185">Reference proteome</keyword>
<dbReference type="InterPro" id="IPR027806">
    <property type="entry name" value="HARBI1_dom"/>
</dbReference>
<dbReference type="PANTHER" id="PTHR22930:SF269">
    <property type="entry name" value="NUCLEASE HARBI1-LIKE PROTEIN"/>
    <property type="match status" value="1"/>
</dbReference>
<evidence type="ECO:0000259" key="8">
    <source>
        <dbReference type="Pfam" id="PF13359"/>
    </source>
</evidence>
<evidence type="ECO:0000256" key="6">
    <source>
        <dbReference type="ARBA" id="ARBA00022801"/>
    </source>
</evidence>
<dbReference type="GO" id="GO:0004518">
    <property type="term" value="F:nuclease activity"/>
    <property type="evidence" value="ECO:0007669"/>
    <property type="project" value="UniProtKB-KW"/>
</dbReference>
<dbReference type="GO" id="GO:0005634">
    <property type="term" value="C:nucleus"/>
    <property type="evidence" value="ECO:0007669"/>
    <property type="project" value="UniProtKB-SubCell"/>
</dbReference>
<keyword evidence="4" id="KW-0540">Nuclease</keyword>
<evidence type="ECO:0000256" key="4">
    <source>
        <dbReference type="ARBA" id="ARBA00022722"/>
    </source>
</evidence>
<protein>
    <submittedName>
        <fullName evidence="9">Zgc:194221</fullName>
    </submittedName>
</protein>
<dbReference type="Ensembl" id="ENSEBUT00000017302.1">
    <property type="protein sequence ID" value="ENSEBUP00000016726.1"/>
    <property type="gene ID" value="ENSEBUG00000010498.1"/>
</dbReference>
<evidence type="ECO:0000313" key="10">
    <source>
        <dbReference type="Proteomes" id="UP000694388"/>
    </source>
</evidence>
<dbReference type="Pfam" id="PF13359">
    <property type="entry name" value="DDE_Tnp_4"/>
    <property type="match status" value="1"/>
</dbReference>
<keyword evidence="7" id="KW-0539">Nucleus</keyword>
<dbReference type="PANTHER" id="PTHR22930">
    <property type="match status" value="1"/>
</dbReference>
<name>A0A8C4QKH4_EPTBU</name>
<proteinExistence type="inferred from homology"/>
<keyword evidence="6" id="KW-0378">Hydrolase</keyword>
<evidence type="ECO:0000256" key="3">
    <source>
        <dbReference type="ARBA" id="ARBA00006958"/>
    </source>
</evidence>
<reference evidence="9" key="2">
    <citation type="submission" date="2025-09" db="UniProtKB">
        <authorList>
            <consortium name="Ensembl"/>
        </authorList>
    </citation>
    <scope>IDENTIFICATION</scope>
</reference>
<reference evidence="9" key="1">
    <citation type="submission" date="2025-08" db="UniProtKB">
        <authorList>
            <consortium name="Ensembl"/>
        </authorList>
    </citation>
    <scope>IDENTIFICATION</scope>
</reference>
<evidence type="ECO:0000256" key="7">
    <source>
        <dbReference type="ARBA" id="ARBA00023242"/>
    </source>
</evidence>
<evidence type="ECO:0000313" key="9">
    <source>
        <dbReference type="Ensembl" id="ENSEBUP00000016726.1"/>
    </source>
</evidence>
<dbReference type="GO" id="GO:0046872">
    <property type="term" value="F:metal ion binding"/>
    <property type="evidence" value="ECO:0007669"/>
    <property type="project" value="UniProtKB-KW"/>
</dbReference>
<comment type="subcellular location">
    <subcellularLocation>
        <location evidence="2">Nucleus</location>
    </subcellularLocation>
</comment>